<gene>
    <name evidence="1" type="ORF">AVM11_05685</name>
</gene>
<evidence type="ECO:0000313" key="2">
    <source>
        <dbReference type="Proteomes" id="UP000078460"/>
    </source>
</evidence>
<keyword evidence="2" id="KW-1185">Reference proteome</keyword>
<dbReference type="Proteomes" id="UP000078460">
    <property type="component" value="Unassembled WGS sequence"/>
</dbReference>
<name>A0A175Y2J6_9SPHN</name>
<comment type="caution">
    <text evidence="1">The sequence shown here is derived from an EMBL/GenBank/DDBJ whole genome shotgun (WGS) entry which is preliminary data.</text>
</comment>
<accession>A0A175Y2J6</accession>
<proteinExistence type="predicted"/>
<dbReference type="AlphaFoldDB" id="A0A175Y2J6"/>
<evidence type="ECO:0000313" key="1">
    <source>
        <dbReference type="EMBL" id="KZB94655.1"/>
    </source>
</evidence>
<reference evidence="1" key="1">
    <citation type="submission" date="2016-03" db="EMBL/GenBank/DDBJ databases">
        <title>Sphingomonas melonis TY, whole genome shotgun sequencing.</title>
        <authorList>
            <person name="Wang H."/>
            <person name="Zhu P."/>
        </authorList>
    </citation>
    <scope>NUCLEOTIDE SEQUENCE [LARGE SCALE GENOMIC DNA]</scope>
    <source>
        <strain evidence="1">TY</strain>
    </source>
</reference>
<protein>
    <submittedName>
        <fullName evidence="1">Uncharacterized protein</fullName>
    </submittedName>
</protein>
<dbReference type="OrthoDB" id="8481797at2"/>
<sequence>MPSYILIPFAVFFVCCLSQFWFVKKVRDALIERHPDTFLAVEKSSIFPHRGIWRFTQNNQYKELRDENLNRHVRNLKRLHLVAITSWLAYVIAIFTAASS</sequence>
<dbReference type="KEGG" id="smy:BJP26_16890"/>
<organism evidence="1 2">
    <name type="scientific">Sphingomonas melonis TY</name>
    <dbReference type="NCBI Taxonomy" id="621456"/>
    <lineage>
        <taxon>Bacteria</taxon>
        <taxon>Pseudomonadati</taxon>
        <taxon>Pseudomonadota</taxon>
        <taxon>Alphaproteobacteria</taxon>
        <taxon>Sphingomonadales</taxon>
        <taxon>Sphingomonadaceae</taxon>
        <taxon>Sphingomonas</taxon>
    </lineage>
</organism>
<dbReference type="EMBL" id="LQCK02000023">
    <property type="protein sequence ID" value="KZB94655.1"/>
    <property type="molecule type" value="Genomic_DNA"/>
</dbReference>